<evidence type="ECO:0000256" key="7">
    <source>
        <dbReference type="SAM" id="MobiDB-lite"/>
    </source>
</evidence>
<evidence type="ECO:0000256" key="4">
    <source>
        <dbReference type="ARBA" id="ARBA00022729"/>
    </source>
</evidence>
<name>A0ABS4YN76_9MICO</name>
<keyword evidence="5 9" id="KW-0378">Hydrolase</keyword>
<dbReference type="PRINTS" id="PR00741">
    <property type="entry name" value="GLHYDRLASE29"/>
</dbReference>
<feature type="region of interest" description="Disordered" evidence="7">
    <location>
        <begin position="231"/>
        <end position="250"/>
    </location>
</feature>
<gene>
    <name evidence="9" type="ORF">JOF44_003141</name>
</gene>
<dbReference type="SMART" id="SM00812">
    <property type="entry name" value="Alpha_L_fucos"/>
    <property type="match status" value="1"/>
</dbReference>
<evidence type="ECO:0000256" key="1">
    <source>
        <dbReference type="ARBA" id="ARBA00004071"/>
    </source>
</evidence>
<dbReference type="InterPro" id="IPR057739">
    <property type="entry name" value="Glyco_hydro_29_N"/>
</dbReference>
<dbReference type="Pfam" id="PF01120">
    <property type="entry name" value="Alpha_L_fucos"/>
    <property type="match status" value="1"/>
</dbReference>
<evidence type="ECO:0000256" key="6">
    <source>
        <dbReference type="ARBA" id="ARBA00023295"/>
    </source>
</evidence>
<sequence length="429" mass="48948">MPTPSTATTPTPSTEWFDHDRFGMFIHFGLYSMPARHEWVMSIEERDASEYERYARYFDPDLFDAATFARLAKDAGMKYVVLTTKHHEGFCLWDTALSDYSAPRSCGRDLVREFADAVRADGLKVGLYHSVLDWHHPDYTVDERHPLRDCSDIDSVDRGKDMARYRDYLHRQVRELLTDYGPIDYMFYDFTFPGDFGKGPEDWHAEELLAMTRELQPGIIVNDRLGIPGDLVTPEQYQPDSPMTDDDGRPVRWEACQTLNGSWGYDRDNLDFKSTHMLLSMLVDSVAKGGNLLLNIGPDGRGNVRDEDTQRLEDIGRWMHLHQRSIYGAGPATALTAPAGTVMTQRENRVYVHFLAWPLKHLHLTNAGGRIAYAQLLNDASEVTFQETDPQARAWNTNVGGLEPGTVTFQLPVQKPDPWIPVLEIFLEE</sequence>
<comment type="similarity">
    <text evidence="2">Belongs to the glycosyl hydrolase 29 family.</text>
</comment>
<organism evidence="9 10">
    <name type="scientific">Brachybacterium fresconis</name>
    <dbReference type="NCBI Taxonomy" id="173363"/>
    <lineage>
        <taxon>Bacteria</taxon>
        <taxon>Bacillati</taxon>
        <taxon>Actinomycetota</taxon>
        <taxon>Actinomycetes</taxon>
        <taxon>Micrococcales</taxon>
        <taxon>Dermabacteraceae</taxon>
        <taxon>Brachybacterium</taxon>
    </lineage>
</organism>
<dbReference type="PANTHER" id="PTHR10030:SF37">
    <property type="entry name" value="ALPHA-L-FUCOSIDASE-RELATED"/>
    <property type="match status" value="1"/>
</dbReference>
<dbReference type="SUPFAM" id="SSF51445">
    <property type="entry name" value="(Trans)glycosidases"/>
    <property type="match status" value="1"/>
</dbReference>
<comment type="function">
    <text evidence="1">Alpha-L-fucosidase is responsible for hydrolyzing the alpha-1,6-linked fucose joined to the reducing-end N-acetylglucosamine of the carbohydrate moieties of glycoproteins.</text>
</comment>
<dbReference type="PANTHER" id="PTHR10030">
    <property type="entry name" value="ALPHA-L-FUCOSIDASE"/>
    <property type="match status" value="1"/>
</dbReference>
<feature type="domain" description="Glycoside hydrolase family 29 N-terminal" evidence="8">
    <location>
        <begin position="11"/>
        <end position="322"/>
    </location>
</feature>
<evidence type="ECO:0000313" key="9">
    <source>
        <dbReference type="EMBL" id="MBP2410238.1"/>
    </source>
</evidence>
<dbReference type="GO" id="GO:0004560">
    <property type="term" value="F:alpha-L-fucosidase activity"/>
    <property type="evidence" value="ECO:0007669"/>
    <property type="project" value="UniProtKB-EC"/>
</dbReference>
<keyword evidence="6 9" id="KW-0326">Glycosidase</keyword>
<dbReference type="Proteomes" id="UP000698222">
    <property type="component" value="Unassembled WGS sequence"/>
</dbReference>
<dbReference type="InterPro" id="IPR000933">
    <property type="entry name" value="Glyco_hydro_29"/>
</dbReference>
<evidence type="ECO:0000256" key="2">
    <source>
        <dbReference type="ARBA" id="ARBA00007951"/>
    </source>
</evidence>
<evidence type="ECO:0000259" key="8">
    <source>
        <dbReference type="Pfam" id="PF01120"/>
    </source>
</evidence>
<dbReference type="EC" id="3.2.1.51" evidence="3"/>
<evidence type="ECO:0000256" key="3">
    <source>
        <dbReference type="ARBA" id="ARBA00012662"/>
    </source>
</evidence>
<accession>A0ABS4YN76</accession>
<evidence type="ECO:0000256" key="5">
    <source>
        <dbReference type="ARBA" id="ARBA00022801"/>
    </source>
</evidence>
<dbReference type="Gene3D" id="3.20.20.80">
    <property type="entry name" value="Glycosidases"/>
    <property type="match status" value="1"/>
</dbReference>
<proteinExistence type="inferred from homology"/>
<dbReference type="PIRSF" id="PIRSF001092">
    <property type="entry name" value="Alpha-L-fucosidase"/>
    <property type="match status" value="1"/>
</dbReference>
<evidence type="ECO:0000313" key="10">
    <source>
        <dbReference type="Proteomes" id="UP000698222"/>
    </source>
</evidence>
<dbReference type="RefSeq" id="WP_209893538.1">
    <property type="nucleotide sequence ID" value="NZ_BAAAJV010000016.1"/>
</dbReference>
<reference evidence="9 10" key="1">
    <citation type="submission" date="2021-03" db="EMBL/GenBank/DDBJ databases">
        <title>Sequencing the genomes of 1000 actinobacteria strains.</title>
        <authorList>
            <person name="Klenk H.-P."/>
        </authorList>
    </citation>
    <scope>NUCLEOTIDE SEQUENCE [LARGE SCALE GENOMIC DNA]</scope>
    <source>
        <strain evidence="9 10">DSM 14564</strain>
    </source>
</reference>
<dbReference type="InterPro" id="IPR016286">
    <property type="entry name" value="FUC_metazoa-typ"/>
</dbReference>
<dbReference type="EMBL" id="JAGIOC010000001">
    <property type="protein sequence ID" value="MBP2410238.1"/>
    <property type="molecule type" value="Genomic_DNA"/>
</dbReference>
<keyword evidence="10" id="KW-1185">Reference proteome</keyword>
<comment type="caution">
    <text evidence="9">The sequence shown here is derived from an EMBL/GenBank/DDBJ whole genome shotgun (WGS) entry which is preliminary data.</text>
</comment>
<protein>
    <recommendedName>
        <fullName evidence="3">alpha-L-fucosidase</fullName>
        <ecNumber evidence="3">3.2.1.51</ecNumber>
    </recommendedName>
</protein>
<dbReference type="InterPro" id="IPR017853">
    <property type="entry name" value="GH"/>
</dbReference>
<keyword evidence="4" id="KW-0732">Signal</keyword>